<name>A0A1I0SIX1_9SPHI</name>
<accession>A0A1I0SIX1</accession>
<keyword evidence="2" id="KW-1185">Reference proteome</keyword>
<evidence type="ECO:0000313" key="2">
    <source>
        <dbReference type="Proteomes" id="UP000198836"/>
    </source>
</evidence>
<evidence type="ECO:0000313" key="1">
    <source>
        <dbReference type="EMBL" id="SFA39383.1"/>
    </source>
</evidence>
<dbReference type="Proteomes" id="UP000198836">
    <property type="component" value="Unassembled WGS sequence"/>
</dbReference>
<proteinExistence type="predicted"/>
<sequence>MKIWHTLQLEDYFLNKIRNKYYLDIMNKLIEFSIVSLGKFVLQFNIIEGFFSER</sequence>
<dbReference type="AlphaFoldDB" id="A0A1I0SIX1"/>
<gene>
    <name evidence="1" type="ORF">SAMN04488511_101430</name>
</gene>
<dbReference type="EMBL" id="FOJM01000001">
    <property type="protein sequence ID" value="SFA39383.1"/>
    <property type="molecule type" value="Genomic_DNA"/>
</dbReference>
<dbReference type="STRING" id="332999.SAMN04488511_101430"/>
<protein>
    <submittedName>
        <fullName evidence="1">Uncharacterized protein</fullName>
    </submittedName>
</protein>
<organism evidence="1 2">
    <name type="scientific">Pedobacter suwonensis</name>
    <dbReference type="NCBI Taxonomy" id="332999"/>
    <lineage>
        <taxon>Bacteria</taxon>
        <taxon>Pseudomonadati</taxon>
        <taxon>Bacteroidota</taxon>
        <taxon>Sphingobacteriia</taxon>
        <taxon>Sphingobacteriales</taxon>
        <taxon>Sphingobacteriaceae</taxon>
        <taxon>Pedobacter</taxon>
    </lineage>
</organism>
<reference evidence="2" key="1">
    <citation type="submission" date="2016-10" db="EMBL/GenBank/DDBJ databases">
        <authorList>
            <person name="Varghese N."/>
            <person name="Submissions S."/>
        </authorList>
    </citation>
    <scope>NUCLEOTIDE SEQUENCE [LARGE SCALE GENOMIC DNA]</scope>
    <source>
        <strain evidence="2">DSM 18130</strain>
    </source>
</reference>